<gene>
    <name evidence="3" type="ORF">MF5582_00720</name>
</gene>
<dbReference type="InterPro" id="IPR005046">
    <property type="entry name" value="DUF285"/>
</dbReference>
<feature type="compositionally biased region" description="Basic and acidic residues" evidence="1">
    <location>
        <begin position="47"/>
        <end position="69"/>
    </location>
</feature>
<dbReference type="NCBIfam" id="TIGR02167">
    <property type="entry name" value="Liste_lipo_26"/>
    <property type="match status" value="1"/>
</dbReference>
<evidence type="ECO:0000256" key="2">
    <source>
        <dbReference type="SAM" id="SignalP"/>
    </source>
</evidence>
<dbReference type="PROSITE" id="PS51257">
    <property type="entry name" value="PROKAR_LIPOPROTEIN"/>
    <property type="match status" value="1"/>
</dbReference>
<keyword evidence="2" id="KW-0732">Signal</keyword>
<accession>A0A654IRC4</accession>
<feature type="compositionally biased region" description="Low complexity" evidence="1">
    <location>
        <begin position="37"/>
        <end position="46"/>
    </location>
</feature>
<dbReference type="EMBL" id="LR739237">
    <property type="protein sequence ID" value="VZS00680.1"/>
    <property type="molecule type" value="Genomic_DNA"/>
</dbReference>
<proteinExistence type="predicted"/>
<dbReference type="InterPro" id="IPR054816">
    <property type="entry name" value="Lipoprotein_mollicutes-type_CS"/>
</dbReference>
<organism evidence="3">
    <name type="scientific">Mycoplasma feriruminatoris</name>
    <dbReference type="NCBI Taxonomy" id="1179777"/>
    <lineage>
        <taxon>Bacteria</taxon>
        <taxon>Bacillati</taxon>
        <taxon>Mycoplasmatota</taxon>
        <taxon>Mollicutes</taxon>
        <taxon>Mycoplasmataceae</taxon>
        <taxon>Mycoplasma</taxon>
    </lineage>
</organism>
<evidence type="ECO:0000313" key="3">
    <source>
        <dbReference type="EMBL" id="VZS00680.1"/>
    </source>
</evidence>
<feature type="region of interest" description="Disordered" evidence="1">
    <location>
        <begin position="37"/>
        <end position="73"/>
    </location>
</feature>
<evidence type="ECO:0008006" key="4">
    <source>
        <dbReference type="Google" id="ProtNLM"/>
    </source>
</evidence>
<reference evidence="3" key="1">
    <citation type="submission" date="2019-11" db="EMBL/GenBank/DDBJ databases">
        <authorList>
            <person name="Falquet L."/>
            <person name="Falquet L."/>
        </authorList>
    </citation>
    <scope>NUCLEOTIDE SEQUENCE</scope>
    <source>
        <strain evidence="3">14/OD_0492</strain>
    </source>
</reference>
<dbReference type="NCBIfam" id="NF038029">
    <property type="entry name" value="LP_plasma"/>
    <property type="match status" value="1"/>
</dbReference>
<sequence>MKKILTMLTSFSLIATSSVLVVSCKTDDFKKIFETPKNLSDSNKSNENNKEALESKKETLKSDQLKEDDSNSSSFNTYNKDNILSSIEDEREFIYGYNKWLEDGKKGNVDHFFNPKNPNEILLLGFTKEHNGKKEVYKLKSIPTNVNKVPKSLPHKVTSLESAFKNNINENIDGIEFWDTSRITSMYQTFFGAKKFNGDITKWKTENVTNFDYMLSGADSFNRDLSNWNVSKDPFQVGFAKYSDFDNNRNFWPPFKNKNN</sequence>
<feature type="signal peptide" evidence="2">
    <location>
        <begin position="1"/>
        <end position="21"/>
    </location>
</feature>
<dbReference type="AlphaFoldDB" id="A0A654IRC4"/>
<feature type="chain" id="PRO_5024929200" description="Lipoprotein" evidence="2">
    <location>
        <begin position="22"/>
        <end position="260"/>
    </location>
</feature>
<protein>
    <recommendedName>
        <fullName evidence="4">Lipoprotein</fullName>
    </recommendedName>
</protein>
<evidence type="ECO:0000256" key="1">
    <source>
        <dbReference type="SAM" id="MobiDB-lite"/>
    </source>
</evidence>
<dbReference type="Pfam" id="PF03382">
    <property type="entry name" value="DUF285"/>
    <property type="match status" value="1"/>
</dbReference>
<dbReference type="InterPro" id="IPR011889">
    <property type="entry name" value="Liste_lipo_26"/>
</dbReference>
<name>A0A654IRC4_9MOLU</name>